<evidence type="ECO:0000313" key="3">
    <source>
        <dbReference type="Proteomes" id="UP000540698"/>
    </source>
</evidence>
<keyword evidence="1" id="KW-1133">Transmembrane helix</keyword>
<name>A0A7X6R4A3_9NOCA</name>
<evidence type="ECO:0000256" key="1">
    <source>
        <dbReference type="SAM" id="Phobius"/>
    </source>
</evidence>
<dbReference type="RefSeq" id="WP_062966909.1">
    <property type="nucleotide sequence ID" value="NZ_JAAXOS010000008.1"/>
</dbReference>
<keyword evidence="3" id="KW-1185">Reference proteome</keyword>
<dbReference type="AlphaFoldDB" id="A0A7X6R4A3"/>
<feature type="transmembrane region" description="Helical" evidence="1">
    <location>
        <begin position="307"/>
        <end position="328"/>
    </location>
</feature>
<feature type="transmembrane region" description="Helical" evidence="1">
    <location>
        <begin position="247"/>
        <end position="266"/>
    </location>
</feature>
<comment type="caution">
    <text evidence="2">The sequence shown here is derived from an EMBL/GenBank/DDBJ whole genome shotgun (WGS) entry which is preliminary data.</text>
</comment>
<feature type="transmembrane region" description="Helical" evidence="1">
    <location>
        <begin position="98"/>
        <end position="115"/>
    </location>
</feature>
<accession>A0A7X6R4A3</accession>
<gene>
    <name evidence="2" type="ORF">HGB38_18070</name>
</gene>
<feature type="transmembrane region" description="Helical" evidence="1">
    <location>
        <begin position="471"/>
        <end position="494"/>
    </location>
</feature>
<proteinExistence type="predicted"/>
<feature type="transmembrane region" description="Helical" evidence="1">
    <location>
        <begin position="405"/>
        <end position="427"/>
    </location>
</feature>
<feature type="transmembrane region" description="Helical" evidence="1">
    <location>
        <begin position="167"/>
        <end position="191"/>
    </location>
</feature>
<keyword evidence="1" id="KW-0812">Transmembrane</keyword>
<feature type="transmembrane region" description="Helical" evidence="1">
    <location>
        <begin position="33"/>
        <end position="51"/>
    </location>
</feature>
<feature type="transmembrane region" description="Helical" evidence="1">
    <location>
        <begin position="439"/>
        <end position="464"/>
    </location>
</feature>
<sequence length="542" mass="54796">MTATTAAGPEPVNLSVPVKAAARLTRRQVRRGAAIVALIASGLSALVAAQYRTTFADSVDADSLRALAENPAVRILFGAPLALDDPGGFTVWRTGTPVLVLCGVWALLAATRLTRGEEDAGHWELLLGGRLRTVDLLARCAGTLWLAATVIAFGVGAGLVVTGTDPAGAVLHAVSVFGTTAAFAGVGLLTAQLLPSRAAATGLASAVLGVCLLLRMLSDGVAALSWTAWLTPFGLAARSAPYADNRVGPLLVLLVFATVPAVRALVTVAGRDLGGAVITLSDTRAARTRLLGSVAGFAVRRALAPTIGWAVGIAAYFLLIGALISSILEFFETNPRFAELAAAAGFGGLGSASGFAATLFALLAIPSDLYTAIRIAAVATDEKARRWTALHALPLPRSHSAGIEIAVTTWGLGILLSTAAVAMWAGAMLTGAPLGLSEALAGAANVAPVALLALGAAVLALGWYPDAVGEIGALPVAGGFLLDVVAQSTGAPAWVRGISPFAYLAAVPDAAPDWAASAALTTIAAAMAAIGLYGYARRDLRG</sequence>
<dbReference type="EMBL" id="JAAXOS010000008">
    <property type="protein sequence ID" value="NKY28117.1"/>
    <property type="molecule type" value="Genomic_DNA"/>
</dbReference>
<protein>
    <submittedName>
        <fullName evidence="2">Polyketide antibiotic transporter</fullName>
    </submittedName>
</protein>
<feature type="transmembrane region" description="Helical" evidence="1">
    <location>
        <begin position="340"/>
        <end position="365"/>
    </location>
</feature>
<feature type="transmembrane region" description="Helical" evidence="1">
    <location>
        <begin position="203"/>
        <end position="227"/>
    </location>
</feature>
<feature type="transmembrane region" description="Helical" evidence="1">
    <location>
        <begin position="136"/>
        <end position="161"/>
    </location>
</feature>
<dbReference type="Proteomes" id="UP000540698">
    <property type="component" value="Unassembled WGS sequence"/>
</dbReference>
<organism evidence="2 3">
    <name type="scientific">Nocardia gamkensis</name>
    <dbReference type="NCBI Taxonomy" id="352869"/>
    <lineage>
        <taxon>Bacteria</taxon>
        <taxon>Bacillati</taxon>
        <taxon>Actinomycetota</taxon>
        <taxon>Actinomycetes</taxon>
        <taxon>Mycobacteriales</taxon>
        <taxon>Nocardiaceae</taxon>
        <taxon>Nocardia</taxon>
    </lineage>
</organism>
<feature type="transmembrane region" description="Helical" evidence="1">
    <location>
        <begin position="514"/>
        <end position="536"/>
    </location>
</feature>
<keyword evidence="1" id="KW-0472">Membrane</keyword>
<evidence type="ECO:0000313" key="2">
    <source>
        <dbReference type="EMBL" id="NKY28117.1"/>
    </source>
</evidence>
<reference evidence="2 3" key="1">
    <citation type="submission" date="2020-04" db="EMBL/GenBank/DDBJ databases">
        <title>MicrobeNet Type strains.</title>
        <authorList>
            <person name="Nicholson A.C."/>
        </authorList>
    </citation>
    <scope>NUCLEOTIDE SEQUENCE [LARGE SCALE GENOMIC DNA]</scope>
    <source>
        <strain evidence="2 3">DSM 44956</strain>
    </source>
</reference>